<sequence>MRPGVFKKNAQIAHIYAIKSGAARYRPCRTREEERERDSFKNLVLVCLAHHAAIDDKKDGERLYPPELLSKWKREHEGKHGPQLASIGPISEEVLESLLTSAFTPPVTRLEQIADQLERTGTLNAETLGELRQIIAVMQEIPGGPDARTASNLAFAADVFSNLDLRRSATSLGHAADVLPSILKDLDAKIRRLGDMM</sequence>
<evidence type="ECO:0008006" key="3">
    <source>
        <dbReference type="Google" id="ProtNLM"/>
    </source>
</evidence>
<organism evidence="1 2">
    <name type="scientific">Nonomuraea guangzhouensis</name>
    <dbReference type="NCBI Taxonomy" id="1291555"/>
    <lineage>
        <taxon>Bacteria</taxon>
        <taxon>Bacillati</taxon>
        <taxon>Actinomycetota</taxon>
        <taxon>Actinomycetes</taxon>
        <taxon>Streptosporangiales</taxon>
        <taxon>Streptosporangiaceae</taxon>
        <taxon>Nonomuraea</taxon>
    </lineage>
</organism>
<dbReference type="RefSeq" id="WP_219532471.1">
    <property type="nucleotide sequence ID" value="NZ_JAHKRM010000014.1"/>
</dbReference>
<dbReference type="EMBL" id="JBHUCM010000072">
    <property type="protein sequence ID" value="MFD1547100.1"/>
    <property type="molecule type" value="Genomic_DNA"/>
</dbReference>
<accession>A0ABW4GW60</accession>
<protein>
    <recommendedName>
        <fullName evidence="3">HNH endonuclease</fullName>
    </recommendedName>
</protein>
<name>A0ABW4GW60_9ACTN</name>
<proteinExistence type="predicted"/>
<comment type="caution">
    <text evidence="1">The sequence shown here is derived from an EMBL/GenBank/DDBJ whole genome shotgun (WGS) entry which is preliminary data.</text>
</comment>
<evidence type="ECO:0000313" key="2">
    <source>
        <dbReference type="Proteomes" id="UP001597097"/>
    </source>
</evidence>
<gene>
    <name evidence="1" type="ORF">ACFSJ0_59385</name>
</gene>
<dbReference type="Proteomes" id="UP001597097">
    <property type="component" value="Unassembled WGS sequence"/>
</dbReference>
<reference evidence="2" key="1">
    <citation type="journal article" date="2019" name="Int. J. Syst. Evol. Microbiol.">
        <title>The Global Catalogue of Microorganisms (GCM) 10K type strain sequencing project: providing services to taxonomists for standard genome sequencing and annotation.</title>
        <authorList>
            <consortium name="The Broad Institute Genomics Platform"/>
            <consortium name="The Broad Institute Genome Sequencing Center for Infectious Disease"/>
            <person name="Wu L."/>
            <person name="Ma J."/>
        </authorList>
    </citation>
    <scope>NUCLEOTIDE SEQUENCE [LARGE SCALE GENOMIC DNA]</scope>
    <source>
        <strain evidence="2">CGMCC 1.15399</strain>
    </source>
</reference>
<keyword evidence="2" id="KW-1185">Reference proteome</keyword>
<evidence type="ECO:0000313" key="1">
    <source>
        <dbReference type="EMBL" id="MFD1547100.1"/>
    </source>
</evidence>